<dbReference type="PROSITE" id="PS50943">
    <property type="entry name" value="HTH_CROC1"/>
    <property type="match status" value="1"/>
</dbReference>
<accession>A0A9D1HVS2</accession>
<gene>
    <name evidence="2" type="ORF">IAD49_06935</name>
</gene>
<feature type="domain" description="HTH cro/C1-type" evidence="1">
    <location>
        <begin position="13"/>
        <end position="67"/>
    </location>
</feature>
<dbReference type="SUPFAM" id="SSF47413">
    <property type="entry name" value="lambda repressor-like DNA-binding domains"/>
    <property type="match status" value="1"/>
</dbReference>
<dbReference type="Proteomes" id="UP000824087">
    <property type="component" value="Unassembled WGS sequence"/>
</dbReference>
<dbReference type="InterPro" id="IPR010982">
    <property type="entry name" value="Lambda_DNA-bd_dom_sf"/>
</dbReference>
<proteinExistence type="predicted"/>
<dbReference type="SMART" id="SM00530">
    <property type="entry name" value="HTH_XRE"/>
    <property type="match status" value="1"/>
</dbReference>
<dbReference type="GO" id="GO:0003677">
    <property type="term" value="F:DNA binding"/>
    <property type="evidence" value="ECO:0007669"/>
    <property type="project" value="InterPro"/>
</dbReference>
<reference evidence="2" key="2">
    <citation type="journal article" date="2021" name="PeerJ">
        <title>Extensive microbial diversity within the chicken gut microbiome revealed by metagenomics and culture.</title>
        <authorList>
            <person name="Gilroy R."/>
            <person name="Ravi A."/>
            <person name="Getino M."/>
            <person name="Pursley I."/>
            <person name="Horton D.L."/>
            <person name="Alikhan N.F."/>
            <person name="Baker D."/>
            <person name="Gharbi K."/>
            <person name="Hall N."/>
            <person name="Watson M."/>
            <person name="Adriaenssens E.M."/>
            <person name="Foster-Nyarko E."/>
            <person name="Jarju S."/>
            <person name="Secka A."/>
            <person name="Antonio M."/>
            <person name="Oren A."/>
            <person name="Chaudhuri R.R."/>
            <person name="La Ragione R."/>
            <person name="Hildebrand F."/>
            <person name="Pallen M.J."/>
        </authorList>
    </citation>
    <scope>NUCLEOTIDE SEQUENCE</scope>
    <source>
        <strain evidence="2">CHK197-8231</strain>
    </source>
</reference>
<evidence type="ECO:0000259" key="1">
    <source>
        <dbReference type="PROSITE" id="PS50943"/>
    </source>
</evidence>
<dbReference type="InterPro" id="IPR001387">
    <property type="entry name" value="Cro/C1-type_HTH"/>
</dbReference>
<dbReference type="AlphaFoldDB" id="A0A9D1HVS2"/>
<dbReference type="Pfam" id="PF01381">
    <property type="entry name" value="HTH_3"/>
    <property type="match status" value="1"/>
</dbReference>
<reference evidence="2" key="1">
    <citation type="submission" date="2020-10" db="EMBL/GenBank/DDBJ databases">
        <authorList>
            <person name="Gilroy R."/>
        </authorList>
    </citation>
    <scope>NUCLEOTIDE SEQUENCE</scope>
    <source>
        <strain evidence="2">CHK197-8231</strain>
    </source>
</reference>
<dbReference type="Gene3D" id="1.10.260.40">
    <property type="entry name" value="lambda repressor-like DNA-binding domains"/>
    <property type="match status" value="1"/>
</dbReference>
<protein>
    <submittedName>
        <fullName evidence="2">Helix-turn-helix transcriptional regulator</fullName>
    </submittedName>
</protein>
<name>A0A9D1HVS2_9BACT</name>
<comment type="caution">
    <text evidence="2">The sequence shown here is derived from an EMBL/GenBank/DDBJ whole genome shotgun (WGS) entry which is preliminary data.</text>
</comment>
<dbReference type="CDD" id="cd00093">
    <property type="entry name" value="HTH_XRE"/>
    <property type="match status" value="1"/>
</dbReference>
<evidence type="ECO:0000313" key="2">
    <source>
        <dbReference type="EMBL" id="HIU23294.1"/>
    </source>
</evidence>
<organism evidence="2 3">
    <name type="scientific">Candidatus Fimihabitans intestinipullorum</name>
    <dbReference type="NCBI Taxonomy" id="2840820"/>
    <lineage>
        <taxon>Bacteria</taxon>
        <taxon>Bacillati</taxon>
        <taxon>Mycoplasmatota</taxon>
        <taxon>Mycoplasmatota incertae sedis</taxon>
        <taxon>Candidatus Fimihabitans</taxon>
    </lineage>
</organism>
<evidence type="ECO:0000313" key="3">
    <source>
        <dbReference type="Proteomes" id="UP000824087"/>
    </source>
</evidence>
<dbReference type="EMBL" id="DVML01000041">
    <property type="protein sequence ID" value="HIU23294.1"/>
    <property type="molecule type" value="Genomic_DNA"/>
</dbReference>
<sequence>MKEKFLKLVSNEIKIIRIENRDSQEELSKKTGIAPSTISKYESGEQEMNLLKIQQMLAPYGVTLPIFFARIIAKTQNGERNSS</sequence>